<dbReference type="Proteomes" id="UP001648503">
    <property type="component" value="Unassembled WGS sequence"/>
</dbReference>
<dbReference type="InterPro" id="IPR014756">
    <property type="entry name" value="Ig_E-set"/>
</dbReference>
<organism evidence="6 7">
    <name type="scientific">Batrachochytrium salamandrivorans</name>
    <dbReference type="NCBI Taxonomy" id="1357716"/>
    <lineage>
        <taxon>Eukaryota</taxon>
        <taxon>Fungi</taxon>
        <taxon>Fungi incertae sedis</taxon>
        <taxon>Chytridiomycota</taxon>
        <taxon>Chytridiomycota incertae sedis</taxon>
        <taxon>Chytridiomycetes</taxon>
        <taxon>Rhizophydiales</taxon>
        <taxon>Rhizophydiales incertae sedis</taxon>
        <taxon>Batrachochytrium</taxon>
    </lineage>
</organism>
<gene>
    <name evidence="6" type="ORF">BASA50_000824</name>
</gene>
<evidence type="ECO:0000256" key="2">
    <source>
        <dbReference type="ARBA" id="ARBA00022448"/>
    </source>
</evidence>
<dbReference type="InterPro" id="IPR008015">
    <property type="entry name" value="PDED_dom"/>
</dbReference>
<dbReference type="PANTHER" id="PTHR12951">
    <property type="entry name" value="RETINAL PROTEIN 4"/>
    <property type="match status" value="1"/>
</dbReference>
<dbReference type="EMBL" id="JAFCIX010000577">
    <property type="protein sequence ID" value="KAH6585879.1"/>
    <property type="molecule type" value="Genomic_DNA"/>
</dbReference>
<keyword evidence="4" id="KW-0446">Lipid-binding</keyword>
<comment type="caution">
    <text evidence="6">The sequence shown here is derived from an EMBL/GenBank/DDBJ whole genome shotgun (WGS) entry which is preliminary data.</text>
</comment>
<keyword evidence="2" id="KW-0813">Transport</keyword>
<dbReference type="InterPro" id="IPR051519">
    <property type="entry name" value="PDE6D_unc-119_myristoyl-bd"/>
</dbReference>
<dbReference type="Gene3D" id="2.70.50.40">
    <property type="entry name" value="GMP phosphodiesterase, delta subunit"/>
    <property type="match status" value="1"/>
</dbReference>
<protein>
    <recommendedName>
        <fullName evidence="5">GMP phosphodiesterase delta subunit domain-containing protein</fullName>
    </recommendedName>
</protein>
<dbReference type="SUPFAM" id="SSF81296">
    <property type="entry name" value="E set domains"/>
    <property type="match status" value="1"/>
</dbReference>
<comment type="similarity">
    <text evidence="1">Belongs to the PDE6D/unc-119 family.</text>
</comment>
<dbReference type="InterPro" id="IPR037036">
    <property type="entry name" value="PDED_dom_sf"/>
</dbReference>
<evidence type="ECO:0000259" key="5">
    <source>
        <dbReference type="Pfam" id="PF05351"/>
    </source>
</evidence>
<evidence type="ECO:0000313" key="7">
    <source>
        <dbReference type="Proteomes" id="UP001648503"/>
    </source>
</evidence>
<evidence type="ECO:0000256" key="1">
    <source>
        <dbReference type="ARBA" id="ARBA00008102"/>
    </source>
</evidence>
<keyword evidence="3" id="KW-0653">Protein transport</keyword>
<reference evidence="6 7" key="1">
    <citation type="submission" date="2021-02" db="EMBL/GenBank/DDBJ databases">
        <title>Variation within the Batrachochytrium salamandrivorans European outbreak.</title>
        <authorList>
            <person name="Kelly M."/>
            <person name="Pasmans F."/>
            <person name="Shea T.P."/>
            <person name="Munoz J.F."/>
            <person name="Carranza S."/>
            <person name="Cuomo C.A."/>
            <person name="Martel A."/>
        </authorList>
    </citation>
    <scope>NUCLEOTIDE SEQUENCE [LARGE SCALE GENOMIC DNA]</scope>
    <source>
        <strain evidence="6 7">AMFP18/2</strain>
    </source>
</reference>
<evidence type="ECO:0000313" key="6">
    <source>
        <dbReference type="EMBL" id="KAH6585879.1"/>
    </source>
</evidence>
<evidence type="ECO:0000256" key="4">
    <source>
        <dbReference type="ARBA" id="ARBA00023121"/>
    </source>
</evidence>
<dbReference type="Pfam" id="PF05351">
    <property type="entry name" value="GMP_PDE_delta"/>
    <property type="match status" value="1"/>
</dbReference>
<proteinExistence type="inferred from homology"/>
<feature type="domain" description="GMP phosphodiesterase delta subunit" evidence="5">
    <location>
        <begin position="9"/>
        <end position="156"/>
    </location>
</feature>
<keyword evidence="7" id="KW-1185">Reference proteome</keyword>
<sequence length="157" mass="18295">MVPIGHTLFQFLEFSIKNDQTKEILFQLKRPDVPITWDDIDLEHTGESAQYNFPASFLTAKSISTTLTFAVGPKELQEFRMVERHYFQGRLLKSSDFNFGFCIPNTVNSWEHIYEIPLLDEKTRKKMLLCPGETVSDSFYFVDNKLVLHNKATYLFS</sequence>
<accession>A0ABQ8ESF2</accession>
<dbReference type="PANTHER" id="PTHR12951:SF1">
    <property type="entry name" value="PROTEIN UNC-119 HOMOLOG"/>
    <property type="match status" value="1"/>
</dbReference>
<name>A0ABQ8ESF2_9FUNG</name>
<evidence type="ECO:0000256" key="3">
    <source>
        <dbReference type="ARBA" id="ARBA00022927"/>
    </source>
</evidence>